<keyword evidence="2" id="KW-1185">Reference proteome</keyword>
<gene>
    <name evidence="1" type="ORF">DFA_04191</name>
</gene>
<evidence type="ECO:0000313" key="1">
    <source>
        <dbReference type="EMBL" id="EGG18695.1"/>
    </source>
</evidence>
<accession>F4Q1J4</accession>
<proteinExistence type="predicted"/>
<organism evidence="1 2">
    <name type="scientific">Cavenderia fasciculata</name>
    <name type="common">Slime mold</name>
    <name type="synonym">Dictyostelium fasciculatum</name>
    <dbReference type="NCBI Taxonomy" id="261658"/>
    <lineage>
        <taxon>Eukaryota</taxon>
        <taxon>Amoebozoa</taxon>
        <taxon>Evosea</taxon>
        <taxon>Eumycetozoa</taxon>
        <taxon>Dictyostelia</taxon>
        <taxon>Acytosteliales</taxon>
        <taxon>Cavenderiaceae</taxon>
        <taxon>Cavenderia</taxon>
    </lineage>
</organism>
<dbReference type="EMBL" id="GL883018">
    <property type="protein sequence ID" value="EGG18695.1"/>
    <property type="molecule type" value="Genomic_DNA"/>
</dbReference>
<name>F4Q1J4_CACFS</name>
<reference evidence="2" key="1">
    <citation type="journal article" date="2011" name="Genome Res.">
        <title>Phylogeny-wide analysis of social amoeba genomes highlights ancient origins for complex intercellular communication.</title>
        <authorList>
            <person name="Heidel A.J."/>
            <person name="Lawal H.M."/>
            <person name="Felder M."/>
            <person name="Schilde C."/>
            <person name="Helps N.R."/>
            <person name="Tunggal B."/>
            <person name="Rivero F."/>
            <person name="John U."/>
            <person name="Schleicher M."/>
            <person name="Eichinger L."/>
            <person name="Platzer M."/>
            <person name="Noegel A.A."/>
            <person name="Schaap P."/>
            <person name="Gloeckner G."/>
        </authorList>
    </citation>
    <scope>NUCLEOTIDE SEQUENCE [LARGE SCALE GENOMIC DNA]</scope>
    <source>
        <strain evidence="2">SH3</strain>
    </source>
</reference>
<dbReference type="Proteomes" id="UP000007797">
    <property type="component" value="Unassembled WGS sequence"/>
</dbReference>
<dbReference type="RefSeq" id="XP_004366599.1">
    <property type="nucleotide sequence ID" value="XM_004366542.1"/>
</dbReference>
<dbReference type="KEGG" id="dfa:DFA_04191"/>
<evidence type="ECO:0000313" key="2">
    <source>
        <dbReference type="Proteomes" id="UP000007797"/>
    </source>
</evidence>
<protein>
    <submittedName>
        <fullName evidence="1">Uncharacterized protein</fullName>
    </submittedName>
</protein>
<dbReference type="AlphaFoldDB" id="F4Q1J4"/>
<dbReference type="GeneID" id="14870669"/>
<sequence length="191" mass="22501">MLNNLKKTNEEESTLFVNICFWLVGEYRDLHDNLLSIIETQNDNLISIIEIDMKIRLEESSCNTIFWFTGVDRKLFDEHDDPIRYTVGKIIDHLDPSKTQDTLAFINSKPEYKEYSNHVKETIKRYGEAEFNLPKRPVIHFPMLVDEHEDPISYTVGKIIDHLDPSKTQETLAIIKSKPEYREYTNKHVRS</sequence>